<accession>A0A022Y668</accession>
<dbReference type="HOGENOM" id="CLU_2122839_0_0_1"/>
<organism evidence="1 2">
    <name type="scientific">Trichophyton soudanense CBS 452.61</name>
    <dbReference type="NCBI Taxonomy" id="1215331"/>
    <lineage>
        <taxon>Eukaryota</taxon>
        <taxon>Fungi</taxon>
        <taxon>Dikarya</taxon>
        <taxon>Ascomycota</taxon>
        <taxon>Pezizomycotina</taxon>
        <taxon>Eurotiomycetes</taxon>
        <taxon>Eurotiomycetidae</taxon>
        <taxon>Onygenales</taxon>
        <taxon>Arthrodermataceae</taxon>
        <taxon>Trichophyton</taxon>
    </lineage>
</organism>
<name>A0A022Y668_TRISD</name>
<reference evidence="1 2" key="1">
    <citation type="submission" date="2014-02" db="EMBL/GenBank/DDBJ databases">
        <title>The Genome Sequence of Trichophyton rubrum (morphotype soudanense) CBS 452.61.</title>
        <authorList>
            <consortium name="The Broad Institute Genomics Platform"/>
            <person name="Cuomo C.A."/>
            <person name="White T.C."/>
            <person name="Graser Y."/>
            <person name="Martinez-Rossi N."/>
            <person name="Heitman J."/>
            <person name="Young S.K."/>
            <person name="Zeng Q."/>
            <person name="Gargeya S."/>
            <person name="Abouelleil A."/>
            <person name="Alvarado L."/>
            <person name="Chapman S.B."/>
            <person name="Gainer-Dewar J."/>
            <person name="Goldberg J."/>
            <person name="Griggs A."/>
            <person name="Gujja S."/>
            <person name="Hansen M."/>
            <person name="Howarth C."/>
            <person name="Imamovic A."/>
            <person name="Larimer J."/>
            <person name="Martinez D."/>
            <person name="Murphy C."/>
            <person name="Pearson M.D."/>
            <person name="Persinoti G."/>
            <person name="Poon T."/>
            <person name="Priest M."/>
            <person name="Roberts A.D."/>
            <person name="Saif S."/>
            <person name="Shea T.D."/>
            <person name="Sykes S.N."/>
            <person name="Wortman J."/>
            <person name="Nusbaum C."/>
            <person name="Birren B."/>
        </authorList>
    </citation>
    <scope>NUCLEOTIDE SEQUENCE [LARGE SCALE GENOMIC DNA]</scope>
    <source>
        <strain evidence="1 2">CBS 452.61</strain>
    </source>
</reference>
<dbReference type="EMBL" id="KK208731">
    <property type="protein sequence ID" value="EZF78314.1"/>
    <property type="molecule type" value="Genomic_DNA"/>
</dbReference>
<gene>
    <name evidence="1" type="ORF">H105_00705</name>
</gene>
<evidence type="ECO:0000313" key="1">
    <source>
        <dbReference type="EMBL" id="EZF78314.1"/>
    </source>
</evidence>
<protein>
    <submittedName>
        <fullName evidence="1">Uncharacterized protein</fullName>
    </submittedName>
</protein>
<dbReference type="Proteomes" id="UP000023623">
    <property type="component" value="Unassembled WGS sequence"/>
</dbReference>
<sequence length="114" mass="13381">MPVLWASLMQTWVYEWLDGFCLSATCLQARLRPCRLMHGLQLIKLSTAGNRQEVPVPCIAYDAMDTCQQTQQVESSCKLFVVSGSDVRRRQKTLKRECRSRDNFEISNRRRRRR</sequence>
<dbReference type="AlphaFoldDB" id="A0A022Y668"/>
<evidence type="ECO:0000313" key="2">
    <source>
        <dbReference type="Proteomes" id="UP000023623"/>
    </source>
</evidence>
<proteinExistence type="predicted"/>
<keyword evidence="2" id="KW-1185">Reference proteome</keyword>